<sequence>MFAATHSCFCDRVATSDYNKLSTPSQIRRKKIDVFNNTNCTKIECPTEEKRMCVKLINKREYDSKNIYIMVINKCEIGYIKCHKGLEAKVVPMKNCLHKLAIENPTKTHHNNYSGSGRNRRKFVSSFNKPQKKINYSKLYFGTHKRRDFSETEEEHSKVKEGDSNVDQSKDEKTASSNEDDNIQNNVIFQIREIDNGDESANEGSFVGDAEFEAKSDNGEEISPTNNKESQESEQEGSIRNVDETQNVDAEDQKSDNEVSLIKLEVNENINSTNGVEGLEPNEQDKESVESEITEENQLNEINTENTDDDSKNGKIMEYYELSEEDNKVAFSSELIKNNATGEKKSNTSNKTTHKALIDHSDVVYYNDVDKEQYNKDCPSVCPARDVMVCARKEDGEYKTFLSVCHLRKDNCDNPNYSE</sequence>
<feature type="region of interest" description="Disordered" evidence="1">
    <location>
        <begin position="107"/>
        <end position="127"/>
    </location>
</feature>
<gene>
    <name evidence="2" type="ORF">PAPOLLO_LOCUS13826</name>
</gene>
<dbReference type="AlphaFoldDB" id="A0A8S3X4Q6"/>
<name>A0A8S3X4Q6_PARAO</name>
<organism evidence="2 3">
    <name type="scientific">Parnassius apollo</name>
    <name type="common">Apollo butterfly</name>
    <name type="synonym">Papilio apollo</name>
    <dbReference type="NCBI Taxonomy" id="110799"/>
    <lineage>
        <taxon>Eukaryota</taxon>
        <taxon>Metazoa</taxon>
        <taxon>Ecdysozoa</taxon>
        <taxon>Arthropoda</taxon>
        <taxon>Hexapoda</taxon>
        <taxon>Insecta</taxon>
        <taxon>Pterygota</taxon>
        <taxon>Neoptera</taxon>
        <taxon>Endopterygota</taxon>
        <taxon>Lepidoptera</taxon>
        <taxon>Glossata</taxon>
        <taxon>Ditrysia</taxon>
        <taxon>Papilionoidea</taxon>
        <taxon>Papilionidae</taxon>
        <taxon>Parnassiinae</taxon>
        <taxon>Parnassini</taxon>
        <taxon>Parnassius</taxon>
        <taxon>Parnassius</taxon>
    </lineage>
</organism>
<dbReference type="EMBL" id="CAJQZP010000945">
    <property type="protein sequence ID" value="CAG5000966.1"/>
    <property type="molecule type" value="Genomic_DNA"/>
</dbReference>
<proteinExistence type="predicted"/>
<feature type="compositionally biased region" description="Basic and acidic residues" evidence="1">
    <location>
        <begin position="155"/>
        <end position="174"/>
    </location>
</feature>
<protein>
    <submittedName>
        <fullName evidence="2">(apollo) hypothetical protein</fullName>
    </submittedName>
</protein>
<evidence type="ECO:0000313" key="2">
    <source>
        <dbReference type="EMBL" id="CAG5000966.1"/>
    </source>
</evidence>
<feature type="region of interest" description="Disordered" evidence="1">
    <location>
        <begin position="216"/>
        <end position="259"/>
    </location>
</feature>
<dbReference type="Proteomes" id="UP000691718">
    <property type="component" value="Unassembled WGS sequence"/>
</dbReference>
<feature type="region of interest" description="Disordered" evidence="1">
    <location>
        <begin position="147"/>
        <end position="186"/>
    </location>
</feature>
<accession>A0A8S3X4Q6</accession>
<evidence type="ECO:0000256" key="1">
    <source>
        <dbReference type="SAM" id="MobiDB-lite"/>
    </source>
</evidence>
<reference evidence="2" key="1">
    <citation type="submission" date="2021-04" db="EMBL/GenBank/DDBJ databases">
        <authorList>
            <person name="Tunstrom K."/>
        </authorList>
    </citation>
    <scope>NUCLEOTIDE SEQUENCE</scope>
</reference>
<evidence type="ECO:0000313" key="3">
    <source>
        <dbReference type="Proteomes" id="UP000691718"/>
    </source>
</evidence>
<comment type="caution">
    <text evidence="2">The sequence shown here is derived from an EMBL/GenBank/DDBJ whole genome shotgun (WGS) entry which is preliminary data.</text>
</comment>
<keyword evidence="3" id="KW-1185">Reference proteome</keyword>
<dbReference type="OrthoDB" id="7451940at2759"/>